<feature type="transmembrane region" description="Helical" evidence="6">
    <location>
        <begin position="232"/>
        <end position="250"/>
    </location>
</feature>
<gene>
    <name evidence="8" type="primary">sf3a3</name>
</gene>
<name>A0A0H5BLB2_9EUKA</name>
<evidence type="ECO:0000259" key="7">
    <source>
        <dbReference type="PROSITE" id="PS50171"/>
    </source>
</evidence>
<reference evidence="8" key="1">
    <citation type="journal article" date="2015" name="Genome Biol. Evol.">
        <title>Nucleomorph Genome Sequences of Two Chlorarachniophytes, Amorphochlora amoebiformis and Lotharella vacuolata.</title>
        <authorList>
            <person name="Suzuki S."/>
            <person name="Shirato S."/>
            <person name="Hirakawa Y."/>
            <person name="Ishida K."/>
        </authorList>
    </citation>
    <scope>NUCLEOTIDE SEQUENCE</scope>
    <source>
        <strain evidence="8">CCMP240</strain>
    </source>
</reference>
<sequence length="462" mass="55863">MIILSIIMLYSVFLLLMLNTYFETLRKLFKEIYFIFELIIIFLFKKITDKYYCKKIKNFLRIIISKIDKLCNILVMCYNYQIKILSKHSKILKNEHKFFNSTNLITNFFSLNSKIIGINIARNIKIAKKKRNFLFFDMYYKTNKIIKFSFSKLNIDLFNFYLEYIRNNNLNVILSYHTFLKYFQNLKLLKISLKKKINKKFLTHEFILINNLECMYYYKNPLLLSSGNYTNVFLYFIKFVICIFFINIISKNTCYCANSFCILKIFFNKYYLKNKKEIIDTNKNILNYSFLYRKLIRKIKFVKLINVFKEDIEKLKTKNNHEILNSKKLSTINGSTENVLKANTQNIKNTFNQLYNPLKLPLGWDNKPIPYWLYKLHGLNEIFVCEICGNYKFHGRIAFERHFSETRHINGLRSLGIEYSKIYYEITTISKALELSNYFRKEQKEFKKEFEDQKGFITKEFF</sequence>
<dbReference type="InterPro" id="IPR051421">
    <property type="entry name" value="RNA_Proc_DNA_Dmg_Regulator"/>
</dbReference>
<dbReference type="GO" id="GO:0003723">
    <property type="term" value="F:RNA binding"/>
    <property type="evidence" value="ECO:0007669"/>
    <property type="project" value="InterPro"/>
</dbReference>
<evidence type="ECO:0000256" key="5">
    <source>
        <dbReference type="ARBA" id="ARBA00023242"/>
    </source>
</evidence>
<feature type="domain" description="Matrin-type" evidence="7">
    <location>
        <begin position="383"/>
        <end position="414"/>
    </location>
</feature>
<evidence type="ECO:0000256" key="3">
    <source>
        <dbReference type="ARBA" id="ARBA00022771"/>
    </source>
</evidence>
<protein>
    <submittedName>
        <fullName evidence="8">mRNA splicing factor 3a subunit 3</fullName>
    </submittedName>
</protein>
<dbReference type="PANTHER" id="PTHR12786:SF2">
    <property type="entry name" value="SPLICING FACTOR 3A SUBUNIT 3"/>
    <property type="match status" value="1"/>
</dbReference>
<dbReference type="GO" id="GO:0000398">
    <property type="term" value="P:mRNA splicing, via spliceosome"/>
    <property type="evidence" value="ECO:0007669"/>
    <property type="project" value="InterPro"/>
</dbReference>
<dbReference type="Pfam" id="PF11931">
    <property type="entry name" value="SF3a60_Prp9_C"/>
    <property type="match status" value="1"/>
</dbReference>
<dbReference type="InterPro" id="IPR024598">
    <property type="entry name" value="SF3a60/Prp9_C"/>
</dbReference>
<dbReference type="InterPro" id="IPR000690">
    <property type="entry name" value="Matrin/U1-C_Znf_C2H2"/>
</dbReference>
<organism evidence="8">
    <name type="scientific">Lotharella vacuolata</name>
    <dbReference type="NCBI Taxonomy" id="74820"/>
    <lineage>
        <taxon>Eukaryota</taxon>
        <taxon>Sar</taxon>
        <taxon>Rhizaria</taxon>
        <taxon>Cercozoa</taxon>
        <taxon>Chlorarachniophyceae</taxon>
        <taxon>Lotharella</taxon>
    </lineage>
</organism>
<evidence type="ECO:0000256" key="2">
    <source>
        <dbReference type="ARBA" id="ARBA00022723"/>
    </source>
</evidence>
<accession>A0A0H5BLB2</accession>
<keyword evidence="4" id="KW-0862">Zinc</keyword>
<dbReference type="GO" id="GO:0008270">
    <property type="term" value="F:zinc ion binding"/>
    <property type="evidence" value="ECO:0007669"/>
    <property type="project" value="UniProtKB-KW"/>
</dbReference>
<dbReference type="PANTHER" id="PTHR12786">
    <property type="entry name" value="SPLICING FACTOR SF3A-RELATED"/>
    <property type="match status" value="1"/>
</dbReference>
<proteinExistence type="predicted"/>
<keyword evidence="6" id="KW-1133">Transmembrane helix</keyword>
<evidence type="ECO:0000256" key="4">
    <source>
        <dbReference type="ARBA" id="ARBA00022833"/>
    </source>
</evidence>
<geneLocation type="nucleomorph" evidence="8"/>
<dbReference type="AlphaFoldDB" id="A0A0H5BLB2"/>
<evidence type="ECO:0000256" key="6">
    <source>
        <dbReference type="SAM" id="Phobius"/>
    </source>
</evidence>
<keyword evidence="2" id="KW-0479">Metal-binding</keyword>
<feature type="transmembrane region" description="Helical" evidence="6">
    <location>
        <begin position="32"/>
        <end position="48"/>
    </location>
</feature>
<evidence type="ECO:0000313" key="8">
    <source>
        <dbReference type="EMBL" id="BAS01697.1"/>
    </source>
</evidence>
<dbReference type="PROSITE" id="PS50171">
    <property type="entry name" value="ZF_MATRIN"/>
    <property type="match status" value="1"/>
</dbReference>
<keyword evidence="3" id="KW-0863">Zinc-finger</keyword>
<comment type="subcellular location">
    <subcellularLocation>
        <location evidence="1">Nucleus</location>
    </subcellularLocation>
</comment>
<keyword evidence="5" id="KW-0539">Nucleus</keyword>
<keyword evidence="6" id="KW-0812">Transmembrane</keyword>
<dbReference type="EMBL" id="AB996601">
    <property type="protein sequence ID" value="BAS01697.1"/>
    <property type="molecule type" value="Genomic_DNA"/>
</dbReference>
<keyword evidence="8" id="KW-0542">Nucleomorph</keyword>
<keyword evidence="6" id="KW-0472">Membrane</keyword>
<evidence type="ECO:0000256" key="1">
    <source>
        <dbReference type="ARBA" id="ARBA00004123"/>
    </source>
</evidence>
<dbReference type="GO" id="GO:0005681">
    <property type="term" value="C:spliceosomal complex"/>
    <property type="evidence" value="ECO:0007669"/>
    <property type="project" value="InterPro"/>
</dbReference>